<evidence type="ECO:0000256" key="1">
    <source>
        <dbReference type="SAM" id="MobiDB-lite"/>
    </source>
</evidence>
<reference evidence="2 3" key="1">
    <citation type="submission" date="2017-12" db="EMBL/GenBank/DDBJ databases">
        <title>Sequencing, de novo assembly and annotation of complete genome of a new Thraustochytrid species, strain FCC1311.</title>
        <authorList>
            <person name="Sedici K."/>
            <person name="Godart F."/>
            <person name="Aiese Cigliano R."/>
            <person name="Sanseverino W."/>
            <person name="Barakat M."/>
            <person name="Ortet P."/>
            <person name="Marechal E."/>
            <person name="Cagnac O."/>
            <person name="Amato A."/>
        </authorList>
    </citation>
    <scope>NUCLEOTIDE SEQUENCE [LARGE SCALE GENOMIC DNA]</scope>
</reference>
<name>A0A2R5GAP5_9STRA</name>
<feature type="region of interest" description="Disordered" evidence="1">
    <location>
        <begin position="215"/>
        <end position="343"/>
    </location>
</feature>
<dbReference type="Proteomes" id="UP000241890">
    <property type="component" value="Unassembled WGS sequence"/>
</dbReference>
<comment type="caution">
    <text evidence="2">The sequence shown here is derived from an EMBL/GenBank/DDBJ whole genome shotgun (WGS) entry which is preliminary data.</text>
</comment>
<keyword evidence="3" id="KW-1185">Reference proteome</keyword>
<feature type="region of interest" description="Disordered" evidence="1">
    <location>
        <begin position="502"/>
        <end position="530"/>
    </location>
</feature>
<organism evidence="2 3">
    <name type="scientific">Hondaea fermentalgiana</name>
    <dbReference type="NCBI Taxonomy" id="2315210"/>
    <lineage>
        <taxon>Eukaryota</taxon>
        <taxon>Sar</taxon>
        <taxon>Stramenopiles</taxon>
        <taxon>Bigyra</taxon>
        <taxon>Labyrinthulomycetes</taxon>
        <taxon>Thraustochytrida</taxon>
        <taxon>Thraustochytriidae</taxon>
        <taxon>Hondaea</taxon>
    </lineage>
</organism>
<sequence>MKSSGSEAPLEDGALDTRIIHAIEEVRLPPKRKRMPPVTGGIFSSVASGSQDESSKTSSAERSRRENEDRVTQRKEQIREGSNNDDAEDKESTTTAEDAANVHHLHDHHPRAMEPGATYLRPLDLKQFATLLGTDDWEDVHRRVILLGQERSKHIRERLAAKKADLDSVGIFLPGANKLRTDAQMQVQLRRALQYEELERAVLTEMLVRERLNSASSAERDAAELQASFQNARRNKPPSLGKSSTKRNVAGPKIGGKLNGSRKPRIARQGTTIARDLHRKKMLAHFNELDRKEREEAGLPPPSPPADETNSIPEHDDEGLGAGKSRPSIQGGRRRRKRTTKRQSAILDGAAMIDCALLQQLRGIFEMLEVPPGLQMEMMIKYSDPAAALDFVDVVADWERVGRIVVLHEKVVKVVLLARERRVEASGAFTDDETEALEALGCYVSMAQMFGASCATWALAILDKISLVCERAVQELEDTWNDKLSFRGHLYLKTRFPAAPNAPIDGTYATEDPEGTKAREAGEDNEADDFNDVDLSDDDASISASQLAQEVKACNGTDTREGVLKEIRYGGNRQIVRLNPLLLKD</sequence>
<gene>
    <name evidence="2" type="ORF">FCC1311_038882</name>
</gene>
<evidence type="ECO:0000313" key="2">
    <source>
        <dbReference type="EMBL" id="GBG27665.1"/>
    </source>
</evidence>
<evidence type="ECO:0000313" key="3">
    <source>
        <dbReference type="Proteomes" id="UP000241890"/>
    </source>
</evidence>
<protein>
    <submittedName>
        <fullName evidence="2">Uncharacterized protein</fullName>
    </submittedName>
</protein>
<dbReference type="EMBL" id="BEYU01000034">
    <property type="protein sequence ID" value="GBG27665.1"/>
    <property type="molecule type" value="Genomic_DNA"/>
</dbReference>
<feature type="region of interest" description="Disordered" evidence="1">
    <location>
        <begin position="23"/>
        <end position="96"/>
    </location>
</feature>
<feature type="compositionally biased region" description="Basic residues" evidence="1">
    <location>
        <begin position="332"/>
        <end position="341"/>
    </location>
</feature>
<feature type="compositionally biased region" description="Basic and acidic residues" evidence="1">
    <location>
        <begin position="53"/>
        <end position="79"/>
    </location>
</feature>
<dbReference type="InParanoid" id="A0A2R5GAP5"/>
<feature type="compositionally biased region" description="Basic and acidic residues" evidence="1">
    <location>
        <begin position="287"/>
        <end position="297"/>
    </location>
</feature>
<dbReference type="AlphaFoldDB" id="A0A2R5GAP5"/>
<accession>A0A2R5GAP5</accession>
<proteinExistence type="predicted"/>